<dbReference type="PANTHER" id="PTHR10272:SF0">
    <property type="entry name" value="PLATELET-ACTIVATING FACTOR ACETYLHYDROLASE"/>
    <property type="match status" value="1"/>
</dbReference>
<evidence type="ECO:0000313" key="6">
    <source>
        <dbReference type="Proteomes" id="UP000305109"/>
    </source>
</evidence>
<dbReference type="PANTHER" id="PTHR10272">
    <property type="entry name" value="PLATELET-ACTIVATING FACTOR ACETYLHYDROLASE"/>
    <property type="match status" value="1"/>
</dbReference>
<evidence type="ECO:0000256" key="4">
    <source>
        <dbReference type="SAM" id="MobiDB-lite"/>
    </source>
</evidence>
<evidence type="ECO:0000256" key="3">
    <source>
        <dbReference type="ARBA" id="ARBA00023098"/>
    </source>
</evidence>
<comment type="caution">
    <text evidence="5">The sequence shown here is derived from an EMBL/GenBank/DDBJ whole genome shotgun (WGS) entry which is preliminary data.</text>
</comment>
<accession>A0ABY2RG26</accession>
<reference evidence="5 6" key="1">
    <citation type="submission" date="2019-04" db="EMBL/GenBank/DDBJ databases">
        <title>Rhodococcus oryzae sp. nov., a novel actinomycete isolated from rhizosphere soil of rice (Oryza sativa L.).</title>
        <authorList>
            <person name="Li C."/>
        </authorList>
    </citation>
    <scope>NUCLEOTIDE SEQUENCE [LARGE SCALE GENOMIC DNA]</scope>
    <source>
        <strain evidence="5 6">NEAU-CX67</strain>
    </source>
</reference>
<evidence type="ECO:0000256" key="1">
    <source>
        <dbReference type="ARBA" id="ARBA00022801"/>
    </source>
</evidence>
<dbReference type="EMBL" id="SUMD01000010">
    <property type="protein sequence ID" value="TJZ75877.1"/>
    <property type="molecule type" value="Genomic_DNA"/>
</dbReference>
<evidence type="ECO:0000313" key="5">
    <source>
        <dbReference type="EMBL" id="TJZ75877.1"/>
    </source>
</evidence>
<keyword evidence="2" id="KW-0442">Lipid degradation</keyword>
<name>A0ABY2RG26_9NOCA</name>
<protein>
    <submittedName>
        <fullName evidence="5">Tat pathway signal protein</fullName>
    </submittedName>
</protein>
<sequence>MEPRSGLVMCPPGCECRSRHCTRPGPDARATRREDLVGFRKRNFPTDGARQLRFARTPAPTDRGMFSVKRAHFSPLAPLLVAAVALGGVAISSPASAAPILPAPGGDTAVGVTDLSLVDRDREDPWAPGTRRELAVTVTYPAASGIGREPAEYVPGSGLQTNGHLDAPVAASGRRSLPVVLFSPGFYIPRTLSTGTAEHLAGRGYVVISIDHTGDALATVFPDGRVVPQRMTDSYSDATLRKAIDARVADARFVIDFVESLGRGDAQEVPLPEGLADAVDPSRIGMFGHSMGGASTAEVLRTEPRLDAGVNLDGALFYGTAPSPIVTEGTTRPLLSVISSLHADSREGRERFWDQYFRTPRGWSRVYAIADTGHASFTDAEHFVPQSVPDLPAFQIPGGLSLGTAPRHEVTRTIDGLVTAMFDRHLKNRQDPVLENPTPRYPLVREVR</sequence>
<organism evidence="5 6">
    <name type="scientific">Rhodococcus oryzae</name>
    <dbReference type="NCBI Taxonomy" id="2571143"/>
    <lineage>
        <taxon>Bacteria</taxon>
        <taxon>Bacillati</taxon>
        <taxon>Actinomycetota</taxon>
        <taxon>Actinomycetes</taxon>
        <taxon>Mycobacteriales</taxon>
        <taxon>Nocardiaceae</taxon>
        <taxon>Rhodococcus</taxon>
    </lineage>
</organism>
<gene>
    <name evidence="5" type="ORF">FCG67_20070</name>
</gene>
<proteinExistence type="predicted"/>
<feature type="region of interest" description="Disordered" evidence="4">
    <location>
        <begin position="429"/>
        <end position="448"/>
    </location>
</feature>
<keyword evidence="1" id="KW-0378">Hydrolase</keyword>
<evidence type="ECO:0000256" key="2">
    <source>
        <dbReference type="ARBA" id="ARBA00022963"/>
    </source>
</evidence>
<keyword evidence="6" id="KW-1185">Reference proteome</keyword>
<dbReference type="Proteomes" id="UP000305109">
    <property type="component" value="Unassembled WGS sequence"/>
</dbReference>
<dbReference type="SUPFAM" id="SSF53474">
    <property type="entry name" value="alpha/beta-Hydrolases"/>
    <property type="match status" value="1"/>
</dbReference>
<dbReference type="Pfam" id="PF03403">
    <property type="entry name" value="PAF-AH_p_II"/>
    <property type="match status" value="1"/>
</dbReference>
<dbReference type="Gene3D" id="3.40.50.1820">
    <property type="entry name" value="alpha/beta hydrolase"/>
    <property type="match status" value="1"/>
</dbReference>
<keyword evidence="3" id="KW-0443">Lipid metabolism</keyword>
<dbReference type="InterPro" id="IPR029058">
    <property type="entry name" value="AB_hydrolase_fold"/>
</dbReference>